<dbReference type="InParanoid" id="A0A369JVK8"/>
<feature type="compositionally biased region" description="Low complexity" evidence="1">
    <location>
        <begin position="248"/>
        <end position="265"/>
    </location>
</feature>
<proteinExistence type="predicted"/>
<dbReference type="AlphaFoldDB" id="A0A369JVK8"/>
<feature type="region of interest" description="Disordered" evidence="1">
    <location>
        <begin position="292"/>
        <end position="318"/>
    </location>
</feature>
<gene>
    <name evidence="2" type="ORF">Hypma_009530</name>
</gene>
<reference evidence="2" key="1">
    <citation type="submission" date="2018-04" db="EMBL/GenBank/DDBJ databases">
        <title>Whole genome sequencing of Hypsizygus marmoreus.</title>
        <authorList>
            <person name="Choi I.-G."/>
            <person name="Min B."/>
            <person name="Kim J.-G."/>
            <person name="Kim S."/>
            <person name="Oh Y.-L."/>
            <person name="Kong W.-S."/>
            <person name="Park H."/>
            <person name="Jeong J."/>
            <person name="Song E.-S."/>
        </authorList>
    </citation>
    <scope>NUCLEOTIDE SEQUENCE [LARGE SCALE GENOMIC DNA]</scope>
    <source>
        <strain evidence="2">51987-8</strain>
    </source>
</reference>
<sequence>MITPPIDPANPEIISLRRSSSCPPGAPRIPASHPHLIFLTNHSSTKWHSLSLGDDVARRPSRVIIISTPRHSYQPLAVSSRPGTPSNIIVLAPPSSVDEPRPSPLSLPAQFSFASTGTSTQCSRSAAPFRLTPRLESFSRKSHHSLPSCWILAASLGLALSPRIELIDGQLGFGNGFIGGSGWILRRCIHACHENIDSRPIAKRASTCSPINAGSPTHSLHTSCWTPSPTQSPAPHMPLKLLPAGTATRSTPTPMSTPSPIDADSHSYSYSLSTSRWAPSSSIVYASSTIHPSTLDEDEGGSESLMASRSALSSSPPD</sequence>
<evidence type="ECO:0000256" key="1">
    <source>
        <dbReference type="SAM" id="MobiDB-lite"/>
    </source>
</evidence>
<accession>A0A369JVK8</accession>
<keyword evidence="3" id="KW-1185">Reference proteome</keyword>
<protein>
    <submittedName>
        <fullName evidence="2">Uncharacterized protein</fullName>
    </submittedName>
</protein>
<organism evidence="2 3">
    <name type="scientific">Hypsizygus marmoreus</name>
    <name type="common">White beech mushroom</name>
    <name type="synonym">Agaricus marmoreus</name>
    <dbReference type="NCBI Taxonomy" id="39966"/>
    <lineage>
        <taxon>Eukaryota</taxon>
        <taxon>Fungi</taxon>
        <taxon>Dikarya</taxon>
        <taxon>Basidiomycota</taxon>
        <taxon>Agaricomycotina</taxon>
        <taxon>Agaricomycetes</taxon>
        <taxon>Agaricomycetidae</taxon>
        <taxon>Agaricales</taxon>
        <taxon>Tricholomatineae</taxon>
        <taxon>Lyophyllaceae</taxon>
        <taxon>Hypsizygus</taxon>
    </lineage>
</organism>
<comment type="caution">
    <text evidence="2">The sequence shown here is derived from an EMBL/GenBank/DDBJ whole genome shotgun (WGS) entry which is preliminary data.</text>
</comment>
<evidence type="ECO:0000313" key="3">
    <source>
        <dbReference type="Proteomes" id="UP000076154"/>
    </source>
</evidence>
<evidence type="ECO:0000313" key="2">
    <source>
        <dbReference type="EMBL" id="RDB23693.1"/>
    </source>
</evidence>
<dbReference type="Proteomes" id="UP000076154">
    <property type="component" value="Unassembled WGS sequence"/>
</dbReference>
<feature type="region of interest" description="Disordered" evidence="1">
    <location>
        <begin position="220"/>
        <end position="265"/>
    </location>
</feature>
<feature type="compositionally biased region" description="Polar residues" evidence="1">
    <location>
        <begin position="220"/>
        <end position="229"/>
    </location>
</feature>
<name>A0A369JVK8_HYPMA</name>
<dbReference type="EMBL" id="LUEZ02000046">
    <property type="protein sequence ID" value="RDB23693.1"/>
    <property type="molecule type" value="Genomic_DNA"/>
</dbReference>
<feature type="compositionally biased region" description="Low complexity" evidence="1">
    <location>
        <begin position="302"/>
        <end position="318"/>
    </location>
</feature>